<dbReference type="InterPro" id="IPR045052">
    <property type="entry name" value="Copine"/>
</dbReference>
<dbReference type="AlphaFoldDB" id="A0AAD5BKA5"/>
<evidence type="ECO:0000313" key="2">
    <source>
        <dbReference type="EMBL" id="KAI7724454.1"/>
    </source>
</evidence>
<dbReference type="GO" id="GO:0005544">
    <property type="term" value="F:calcium-dependent phospholipid binding"/>
    <property type="evidence" value="ECO:0007669"/>
    <property type="project" value="InterPro"/>
</dbReference>
<comment type="caution">
    <text evidence="2">The sequence shown here is derived from an EMBL/GenBank/DDBJ whole genome shotgun (WGS) entry which is preliminary data.</text>
</comment>
<feature type="domain" description="Copine C-terminal" evidence="1">
    <location>
        <begin position="1"/>
        <end position="41"/>
    </location>
</feature>
<reference evidence="2" key="1">
    <citation type="submission" date="2022-06" db="EMBL/GenBank/DDBJ databases">
        <title>Uncovering the hologenomic basis of an extraordinary plant invasion.</title>
        <authorList>
            <person name="Bieker V.C."/>
            <person name="Martin M.D."/>
            <person name="Gilbert T."/>
            <person name="Hodgins K."/>
            <person name="Battlay P."/>
            <person name="Petersen B."/>
            <person name="Wilson J."/>
        </authorList>
    </citation>
    <scope>NUCLEOTIDE SEQUENCE</scope>
    <source>
        <strain evidence="2">AA19_3_7</strain>
        <tissue evidence="2">Leaf</tissue>
    </source>
</reference>
<evidence type="ECO:0000313" key="3">
    <source>
        <dbReference type="Proteomes" id="UP001206925"/>
    </source>
</evidence>
<name>A0AAD5BKA5_AMBAR</name>
<keyword evidence="3" id="KW-1185">Reference proteome</keyword>
<dbReference type="PANTHER" id="PTHR10857">
    <property type="entry name" value="COPINE"/>
    <property type="match status" value="1"/>
</dbReference>
<protein>
    <recommendedName>
        <fullName evidence="1">Copine C-terminal domain-containing protein</fullName>
    </recommendedName>
</protein>
<gene>
    <name evidence="2" type="ORF">M8C21_025682</name>
</gene>
<feature type="domain" description="Copine C-terminal" evidence="1">
    <location>
        <begin position="71"/>
        <end position="131"/>
    </location>
</feature>
<accession>A0AAD5BKA5</accession>
<dbReference type="InterPro" id="IPR010734">
    <property type="entry name" value="Copine_C"/>
</dbReference>
<dbReference type="Proteomes" id="UP001206925">
    <property type="component" value="Unassembled WGS sequence"/>
</dbReference>
<organism evidence="2 3">
    <name type="scientific">Ambrosia artemisiifolia</name>
    <name type="common">Common ragweed</name>
    <dbReference type="NCBI Taxonomy" id="4212"/>
    <lineage>
        <taxon>Eukaryota</taxon>
        <taxon>Viridiplantae</taxon>
        <taxon>Streptophyta</taxon>
        <taxon>Embryophyta</taxon>
        <taxon>Tracheophyta</taxon>
        <taxon>Spermatophyta</taxon>
        <taxon>Magnoliopsida</taxon>
        <taxon>eudicotyledons</taxon>
        <taxon>Gunneridae</taxon>
        <taxon>Pentapetalae</taxon>
        <taxon>asterids</taxon>
        <taxon>campanulids</taxon>
        <taxon>Asterales</taxon>
        <taxon>Asteraceae</taxon>
        <taxon>Asteroideae</taxon>
        <taxon>Heliantheae alliance</taxon>
        <taxon>Heliantheae</taxon>
        <taxon>Ambrosia</taxon>
    </lineage>
</organism>
<dbReference type="GO" id="GO:0005886">
    <property type="term" value="C:plasma membrane"/>
    <property type="evidence" value="ECO:0007669"/>
    <property type="project" value="TreeGrafter"/>
</dbReference>
<dbReference type="PANTHER" id="PTHR10857:SF106">
    <property type="entry name" value="C2 DOMAIN-CONTAINING PROTEIN"/>
    <property type="match status" value="1"/>
</dbReference>
<feature type="non-terminal residue" evidence="2">
    <location>
        <position position="131"/>
    </location>
</feature>
<dbReference type="Pfam" id="PF07002">
    <property type="entry name" value="Copine"/>
    <property type="match status" value="2"/>
</dbReference>
<dbReference type="EMBL" id="JAMZMK010012218">
    <property type="protein sequence ID" value="KAI7724454.1"/>
    <property type="molecule type" value="Genomic_DNA"/>
</dbReference>
<dbReference type="GO" id="GO:0071277">
    <property type="term" value="P:cellular response to calcium ion"/>
    <property type="evidence" value="ECO:0007669"/>
    <property type="project" value="TreeGrafter"/>
</dbReference>
<evidence type="ECO:0000259" key="1">
    <source>
        <dbReference type="Pfam" id="PF07002"/>
    </source>
</evidence>
<proteinExistence type="predicted"/>
<sequence length="131" mass="14357">DGELTDQQETIDALVTASDLPLSILIVGVGGADFKELEVLNYFHAFLLLCRLSACHEYHTKPSGKKSMICILDADKGEKLRSSTGRVASRDIVQFVPFRDIQGGGMSVVQSLLAELPSQFLTYMRNNGIQP</sequence>